<dbReference type="EMBL" id="LVVT01000014">
    <property type="protein sequence ID" value="TQS82972.1"/>
    <property type="molecule type" value="Genomic_DNA"/>
</dbReference>
<dbReference type="PRINTS" id="PR00455">
    <property type="entry name" value="HTHTETR"/>
</dbReference>
<evidence type="ECO:0000256" key="2">
    <source>
        <dbReference type="PROSITE-ProRule" id="PRU00335"/>
    </source>
</evidence>
<dbReference type="PANTHER" id="PTHR43479:SF11">
    <property type="entry name" value="ACREF_ENVCD OPERON REPRESSOR-RELATED"/>
    <property type="match status" value="1"/>
</dbReference>
<feature type="domain" description="HTH tetR-type" evidence="3">
    <location>
        <begin position="13"/>
        <end position="73"/>
    </location>
</feature>
<accession>A0A8J8PG89</accession>
<dbReference type="Pfam" id="PF00440">
    <property type="entry name" value="TetR_N"/>
    <property type="match status" value="1"/>
</dbReference>
<dbReference type="InterPro" id="IPR009057">
    <property type="entry name" value="Homeodomain-like_sf"/>
</dbReference>
<dbReference type="Gene3D" id="1.10.357.10">
    <property type="entry name" value="Tetracycline Repressor, domain 2"/>
    <property type="match status" value="1"/>
</dbReference>
<dbReference type="RefSeq" id="WP_400194743.1">
    <property type="nucleotide sequence ID" value="NZ_CAYAYE010000014.1"/>
</dbReference>
<dbReference type="PROSITE" id="PS50977">
    <property type="entry name" value="HTH_TETR_2"/>
    <property type="match status" value="1"/>
</dbReference>
<dbReference type="InterPro" id="IPR001647">
    <property type="entry name" value="HTH_TetR"/>
</dbReference>
<dbReference type="GO" id="GO:0003677">
    <property type="term" value="F:DNA binding"/>
    <property type="evidence" value="ECO:0007669"/>
    <property type="project" value="UniProtKB-UniRule"/>
</dbReference>
<keyword evidence="1 2" id="KW-0238">DNA-binding</keyword>
<comment type="caution">
    <text evidence="4">The sequence shown here is derived from an EMBL/GenBank/DDBJ whole genome shotgun (WGS) entry which is preliminary data.</text>
</comment>
<gene>
    <name evidence="4" type="ORF">A3207_03265</name>
</gene>
<reference evidence="4" key="1">
    <citation type="submission" date="2016-03" db="EMBL/GenBank/DDBJ databases">
        <authorList>
            <person name="Borrel G."/>
            <person name="Mccann A."/>
            <person name="O'Toole P.W."/>
        </authorList>
    </citation>
    <scope>NUCLEOTIDE SEQUENCE</scope>
    <source>
        <strain evidence="4">183</strain>
    </source>
</reference>
<feature type="DNA-binding region" description="H-T-H motif" evidence="2">
    <location>
        <begin position="36"/>
        <end position="55"/>
    </location>
</feature>
<dbReference type="InterPro" id="IPR050624">
    <property type="entry name" value="HTH-type_Tx_Regulator"/>
</dbReference>
<dbReference type="SUPFAM" id="SSF46689">
    <property type="entry name" value="Homeodomain-like"/>
    <property type="match status" value="1"/>
</dbReference>
<dbReference type="PANTHER" id="PTHR43479">
    <property type="entry name" value="ACREF/ENVCD OPERON REPRESSOR-RELATED"/>
    <property type="match status" value="1"/>
</dbReference>
<dbReference type="Proteomes" id="UP000752814">
    <property type="component" value="Unassembled WGS sequence"/>
</dbReference>
<evidence type="ECO:0000313" key="4">
    <source>
        <dbReference type="EMBL" id="TQS82972.1"/>
    </source>
</evidence>
<evidence type="ECO:0000256" key="1">
    <source>
        <dbReference type="ARBA" id="ARBA00023125"/>
    </source>
</evidence>
<proteinExistence type="predicted"/>
<evidence type="ECO:0000259" key="3">
    <source>
        <dbReference type="PROSITE" id="PS50977"/>
    </source>
</evidence>
<name>A0A8J8PG89_9ARCH</name>
<organism evidence="4 5">
    <name type="scientific">Candidatus Methanomassiliicoccus intestinalis</name>
    <dbReference type="NCBI Taxonomy" id="1406512"/>
    <lineage>
        <taxon>Archaea</taxon>
        <taxon>Methanobacteriati</taxon>
        <taxon>Thermoplasmatota</taxon>
        <taxon>Thermoplasmata</taxon>
        <taxon>Methanomassiliicoccales</taxon>
        <taxon>Methanomassiliicoccaceae</taxon>
        <taxon>Methanomassiliicoccus</taxon>
    </lineage>
</organism>
<dbReference type="AlphaFoldDB" id="A0A8J8PG89"/>
<sequence length="223" mass="26026">MNQTDKMKEKACETPFEKIIDIAFDLFLENGYEDTTIRMIVEKAGIHIGSLYYLFPNKESILKAMMITVYDMIHKKAEIVRINNNDLAALLYPTASILYMTSRSKNVARLLYKSYSTWSVFDELLKFSKNWALKYDFSPNSNDREYHSKLFFVFGGLGNMIGEFYYSSRALDYRERLDKFIDVACRIFARDVPEDIESAKNLLYNLLESEEITILGKQIDLNN</sequence>
<evidence type="ECO:0000313" key="5">
    <source>
        <dbReference type="Proteomes" id="UP000752814"/>
    </source>
</evidence>
<protein>
    <recommendedName>
        <fullName evidence="3">HTH tetR-type domain-containing protein</fullName>
    </recommendedName>
</protein>